<dbReference type="SUPFAM" id="SSF50447">
    <property type="entry name" value="Translation proteins"/>
    <property type="match status" value="1"/>
</dbReference>
<dbReference type="Pfam" id="PF22042">
    <property type="entry name" value="EF-G_D2"/>
    <property type="match status" value="1"/>
</dbReference>
<dbReference type="Pfam" id="PF00009">
    <property type="entry name" value="GTP_EFTU"/>
    <property type="match status" value="1"/>
</dbReference>
<dbReference type="Pfam" id="PF00679">
    <property type="entry name" value="EFG_C"/>
    <property type="match status" value="1"/>
</dbReference>
<dbReference type="CDD" id="cd03713">
    <property type="entry name" value="EFG_mtEFG_C"/>
    <property type="match status" value="1"/>
</dbReference>
<dbReference type="Gene3D" id="2.40.30.10">
    <property type="entry name" value="Translation factors"/>
    <property type="match status" value="1"/>
</dbReference>
<dbReference type="Gene3D" id="3.30.70.870">
    <property type="entry name" value="Elongation Factor G (Translational Gtpase), domain 3"/>
    <property type="match status" value="1"/>
</dbReference>
<dbReference type="SUPFAM" id="SSF52540">
    <property type="entry name" value="P-loop containing nucleoside triphosphate hydrolases"/>
    <property type="match status" value="1"/>
</dbReference>
<dbReference type="PANTHER" id="PTHR43261:SF6">
    <property type="entry name" value="ELONGATION FACTOR G-LIKE PROTEIN"/>
    <property type="match status" value="1"/>
</dbReference>
<reference evidence="6 7" key="1">
    <citation type="submission" date="2018-08" db="EMBL/GenBank/DDBJ databases">
        <title>A genome reference for cultivated species of the human gut microbiota.</title>
        <authorList>
            <person name="Zou Y."/>
            <person name="Xue W."/>
            <person name="Luo G."/>
        </authorList>
    </citation>
    <scope>NUCLEOTIDE SEQUENCE [LARGE SCALE GENOMIC DNA]</scope>
    <source>
        <strain evidence="6 7">AF39-11</strain>
    </source>
</reference>
<evidence type="ECO:0000259" key="5">
    <source>
        <dbReference type="PROSITE" id="PS51722"/>
    </source>
</evidence>
<dbReference type="PRINTS" id="PR00315">
    <property type="entry name" value="ELONGATNFCT"/>
</dbReference>
<dbReference type="PROSITE" id="PS51722">
    <property type="entry name" value="G_TR_2"/>
    <property type="match status" value="1"/>
</dbReference>
<dbReference type="SUPFAM" id="SSF54980">
    <property type="entry name" value="EF-G C-terminal domain-like"/>
    <property type="match status" value="2"/>
</dbReference>
<keyword evidence="6" id="KW-0648">Protein biosynthesis</keyword>
<dbReference type="Gene3D" id="3.30.230.10">
    <property type="match status" value="1"/>
</dbReference>
<dbReference type="CDD" id="cd01434">
    <property type="entry name" value="EFG_mtEFG1_IV"/>
    <property type="match status" value="1"/>
</dbReference>
<proteinExistence type="predicted"/>
<dbReference type="NCBIfam" id="TIGR00231">
    <property type="entry name" value="small_GTP"/>
    <property type="match status" value="1"/>
</dbReference>
<dbReference type="CDD" id="cd04170">
    <property type="entry name" value="EF-G_bact"/>
    <property type="match status" value="1"/>
</dbReference>
<dbReference type="Pfam" id="PF14492">
    <property type="entry name" value="EFG_III"/>
    <property type="match status" value="1"/>
</dbReference>
<dbReference type="GO" id="GO:0003924">
    <property type="term" value="F:GTPase activity"/>
    <property type="evidence" value="ECO:0007669"/>
    <property type="project" value="InterPro"/>
</dbReference>
<dbReference type="InterPro" id="IPR041095">
    <property type="entry name" value="EFG_II"/>
</dbReference>
<dbReference type="GO" id="GO:0005525">
    <property type="term" value="F:GTP binding"/>
    <property type="evidence" value="ECO:0007669"/>
    <property type="project" value="UniProtKB-KW"/>
</dbReference>
<dbReference type="RefSeq" id="WP_118441434.1">
    <property type="nucleotide sequence ID" value="NZ_QROD01000009.1"/>
</dbReference>
<organism evidence="6 7">
    <name type="scientific">Phocaeicola plebeius</name>
    <dbReference type="NCBI Taxonomy" id="310297"/>
    <lineage>
        <taxon>Bacteria</taxon>
        <taxon>Pseudomonadati</taxon>
        <taxon>Bacteroidota</taxon>
        <taxon>Bacteroidia</taxon>
        <taxon>Bacteroidales</taxon>
        <taxon>Bacteroidaceae</taxon>
        <taxon>Phocaeicola</taxon>
    </lineage>
</organism>
<dbReference type="InterPro" id="IPR009000">
    <property type="entry name" value="Transl_B-barrel_sf"/>
</dbReference>
<dbReference type="InterPro" id="IPR020568">
    <property type="entry name" value="Ribosomal_Su5_D2-typ_SF"/>
</dbReference>
<comment type="caution">
    <text evidence="6">The sequence shown here is derived from an EMBL/GenBank/DDBJ whole genome shotgun (WGS) entry which is preliminary data.</text>
</comment>
<evidence type="ECO:0000256" key="2">
    <source>
        <dbReference type="ARBA" id="ARBA00017872"/>
    </source>
</evidence>
<dbReference type="SMART" id="SM00838">
    <property type="entry name" value="EFG_C"/>
    <property type="match status" value="1"/>
</dbReference>
<evidence type="ECO:0000256" key="1">
    <source>
        <dbReference type="ARBA" id="ARBA00013902"/>
    </source>
</evidence>
<name>A0A415J543_9BACT</name>
<keyword evidence="3" id="KW-0547">Nucleotide-binding</keyword>
<gene>
    <name evidence="6" type="ORF">DW035_08810</name>
</gene>
<dbReference type="SMART" id="SM00889">
    <property type="entry name" value="EFG_IV"/>
    <property type="match status" value="1"/>
</dbReference>
<feature type="domain" description="Tr-type G" evidence="5">
    <location>
        <begin position="7"/>
        <end position="281"/>
    </location>
</feature>
<sequence length="719" mass="80679">MKVYQTNEIKNIALLGNDGSGKTTLTEALLYESGIIKRRGRITAKNTVSDYFPVEQEYGYSVFSTVYHVEWNGKKLNIIDCPGSDDFVGAAITALNVTDTAILLLNGQYGPEVGTQNHFRYTEKLGKPVIFLVNQLDSEKCDFDHVLEQLKENYGSKVVPVQYPLSTGPDFNSLIDVLLMKKYSWGPDGGAPTIEDIPAEEMEKAQEWHKTLVEAAAEHDESLMEKFFESESLTEDEMREGIRKGLAARGMFPVFCVCAGKDMGVRRLMEFLGNVVPFVDEMPVVHNTRGVPVPPDPNGPTSLYFFKTAVEPHIGDVQYFKVMSGVVHEGDDLSNADRGSKERMAQLYVCAGANREKVDELRAGDIGCTVKLKDVKTGNTLNGKDCENRFNFIKYPNPKYTRAIKPVNEADTEKMMAVLNRMREEDPTWIVEQSKELRQILVHGQGEFHLRTLKWRLENNEKLQIQFYEPKIPYRETITKSARADYRHKKQSGGAGQFGEVHLIVEPYYEGMPAPEVYKFNGQEYKMNVKGTEVIDLEWGGKLVFVNSVVGGAIDARFMPAILKGIVSRMEQGPLTGSYACDVRVIVYDGKMHPVDSNEISFMLAGRHAFSEAFKNAGPKILEPIYDVEVFAPSDKLGDVMSDMQGRRGMIMGMTSEKGYEKLSAKVPLKEMSNYSTALSSLTGGRASFIMKFASYELVPTDVQTKLMKEFEEQEKDEA</sequence>
<dbReference type="Pfam" id="PF03764">
    <property type="entry name" value="EFG_IV"/>
    <property type="match status" value="2"/>
</dbReference>
<dbReference type="Gene3D" id="3.40.50.300">
    <property type="entry name" value="P-loop containing nucleotide triphosphate hydrolases"/>
    <property type="match status" value="1"/>
</dbReference>
<dbReference type="Gene3D" id="3.30.70.240">
    <property type="match status" value="1"/>
</dbReference>
<dbReference type="NCBIfam" id="NF009381">
    <property type="entry name" value="PRK12740.1-5"/>
    <property type="match status" value="1"/>
</dbReference>
<dbReference type="PANTHER" id="PTHR43261">
    <property type="entry name" value="TRANSLATION ELONGATION FACTOR G-RELATED"/>
    <property type="match status" value="1"/>
</dbReference>
<dbReference type="InterPro" id="IPR000795">
    <property type="entry name" value="T_Tr_GTP-bd_dom"/>
</dbReference>
<dbReference type="InterPro" id="IPR014721">
    <property type="entry name" value="Ribsml_uS5_D2-typ_fold_subgr"/>
</dbReference>
<protein>
    <recommendedName>
        <fullName evidence="2">Elongation factor G</fullName>
    </recommendedName>
    <alternativeName>
        <fullName evidence="1">Tetracycline resistance protein TetQ</fullName>
    </alternativeName>
</protein>
<accession>A0A415J543</accession>
<dbReference type="InterPro" id="IPR053905">
    <property type="entry name" value="EF-G-like_DII"/>
</dbReference>
<dbReference type="InterPro" id="IPR035647">
    <property type="entry name" value="EFG_III/V"/>
</dbReference>
<dbReference type="GO" id="GO:0032790">
    <property type="term" value="P:ribosome disassembly"/>
    <property type="evidence" value="ECO:0007669"/>
    <property type="project" value="TreeGrafter"/>
</dbReference>
<evidence type="ECO:0000313" key="6">
    <source>
        <dbReference type="EMBL" id="RHL15133.1"/>
    </source>
</evidence>
<dbReference type="Proteomes" id="UP000284916">
    <property type="component" value="Unassembled WGS sequence"/>
</dbReference>
<dbReference type="GO" id="GO:0003746">
    <property type="term" value="F:translation elongation factor activity"/>
    <property type="evidence" value="ECO:0007669"/>
    <property type="project" value="UniProtKB-KW"/>
</dbReference>
<dbReference type="InterPro" id="IPR047872">
    <property type="entry name" value="EFG_IV"/>
</dbReference>
<dbReference type="InterPro" id="IPR035649">
    <property type="entry name" value="EFG_V"/>
</dbReference>
<evidence type="ECO:0000256" key="3">
    <source>
        <dbReference type="ARBA" id="ARBA00022741"/>
    </source>
</evidence>
<dbReference type="InterPro" id="IPR027417">
    <property type="entry name" value="P-loop_NTPase"/>
</dbReference>
<dbReference type="InterPro" id="IPR005517">
    <property type="entry name" value="Transl_elong_EFG/EF2_IV"/>
</dbReference>
<dbReference type="AlphaFoldDB" id="A0A415J543"/>
<dbReference type="FunFam" id="3.30.70.240:FF:000012">
    <property type="entry name" value="Elongation factor G"/>
    <property type="match status" value="1"/>
</dbReference>
<keyword evidence="6" id="KW-0251">Elongation factor</keyword>
<evidence type="ECO:0000256" key="4">
    <source>
        <dbReference type="ARBA" id="ARBA00023134"/>
    </source>
</evidence>
<dbReference type="EMBL" id="QROI01000012">
    <property type="protein sequence ID" value="RHL15133.1"/>
    <property type="molecule type" value="Genomic_DNA"/>
</dbReference>
<keyword evidence="4" id="KW-0342">GTP-binding</keyword>
<dbReference type="SUPFAM" id="SSF54211">
    <property type="entry name" value="Ribosomal protein S5 domain 2-like"/>
    <property type="match status" value="1"/>
</dbReference>
<dbReference type="InterPro" id="IPR005225">
    <property type="entry name" value="Small_GTP-bd"/>
</dbReference>
<evidence type="ECO:0000313" key="7">
    <source>
        <dbReference type="Proteomes" id="UP000284916"/>
    </source>
</evidence>
<dbReference type="InterPro" id="IPR000640">
    <property type="entry name" value="EFG_V-like"/>
</dbReference>